<dbReference type="PANTHER" id="PTHR46980">
    <property type="entry name" value="TRICALBIN-1-RELATED"/>
    <property type="match status" value="1"/>
</dbReference>
<evidence type="ECO:0000256" key="7">
    <source>
        <dbReference type="ARBA" id="ARBA00022989"/>
    </source>
</evidence>
<sequence length="1735" mass="190403">MSEPDPNVQVFDKLNQNIEQNSATTTYTFDENASPEAKKAQALATVAPGVLQSDKKTTGIVTELLNSDANDVAKAVSQAQAKPTNASATVESSSTSASATPTTPTKVPGSYPVHPGGILPDWYKVGWTAFSGPKKQGDEEEFIAKRETDMLADFLNEAYYGEWWHNAGAFIITVIFTWVIARFGGGLGACLVIGAFLATYYQTSIRRLRRNVRDDLQREVAKVRIETEEESADWINTFLSRFWLIYEPVLSASIIQTVDQVLSESTPAFLDSIRLTTFTLGTKPPRIESVRSYPKTEPDVVVMDWRFSFTPNDILDLTRRELQNKVNPKIVLMIRVGKGFVGAGMPILLEDMAFSGHIQLRFKLMSQFPHVKTLEASFLSEPTFDYSLKPVGGETLGFDINIIPGLAPFIRDQVHATLRPMMYAPNVFTVDVEAIMSGAVQIDSAIGVLVITVYSASGLKNSDMIGTSDPYVKFHINNRPELGRTTVKEDTTNPQWNETKFLLLTSLNDILSLEVMDKNAGRKDKSMGVANFDLKGLADDETKHEGLNLTILRNGKSAGELKVDMMYFPVAQPTKLEDGTLQPAPESNSGILRFTIHGCQDLDASKSLVGQYNPYTVLNVNGEEKWRTRRIKRTNNPSWEKSYEMLVIDKTQTNLTVDVKDDREFVDDPIVGTWSMPLLELFNNLEKKRDWFQLKNCSSGKIHVSATWKSVFLTGVGDKMGHGVYSKPIGVVRVKFHAARDLKNVEVVTGGKSDPYVRIMSGVQIRTRTEIVDNNLNPVWNEVHYVPVHSMKESLVLEVLDWNHMSKDKSLGATELDVRKLAKEVKESEGESGNMKIWYECMETIDKWAPLLSVDGKSSKGELHYEASFFPTLKLAREETKREQEEEIKGETPNTSIGVQNEDGIRRPPGIDIRGEAIKMAADGSVDLAAYESGVFAVTIHEAIFGKRVSVFAEILLDSNDAQFKTVLSKGTQLTFEETGDAFVKELDFSRVVIRLRHHREMEEDGIIGEWASKVKDLVREYAEQQVEELKRGGSATAAQGQWYQLQNSEISGKLRLSFQYTPVTKFKLDPSESMENQGNLVVTVLKASKVMAADRGGTSDPYVVLSLNGEKVHKTETVKKTLDPIFSNEQFTIPVPSRTGADFRFEIFDWNQVQQAKSLGGGIIPLGGDHVQSFVSVEKEFQITGVPGASGTLRLRLLWQPELLARKKTSTVLGGATRVLTSAPGAVLGGTKAMVGGGAHLAGEGVQLGGKILGGGLRASGSVLSSGIGLMSGKKKKNSSSDDIPAPLPVEGSVAIPNVSQPQQSISTEPVTTTSQPVHVSESQESDERNTARASVDIPESLPRGSIGDFNPNDATGVSGALVVTFMEAKGLKAADRGGTSDPFVRLRVGKKEVFKTQHIKKTLSPTWNESYTLSVTGSPLTLDIKVKDHNTFGGDVDLGEHELKLWELVHPVAGQMSTYDSWLPLSPSGSGEIRVKLEFTPGAEVDEADEGGKNRLARGFTALRKKISETPHWHLIGAKKTVQSSIGAAAPSCLRRQRQSTTTTSCHSTQLMRVTSTTASSLTPSRLPLEITTPAFLTHFSRYSFLRSASTDATALVPNTPPPPPVALLPPSVSSTPVSPLTAASASANTLGHLPPQNMPDVLHTRMHQRRLLRDFPTRRHSSNISAELRRAALQGIMTPPVGATAGSVGADSEIAVEDVEERTNANKRVRRECNEDEPLQFDVVYEDGGHYR</sequence>
<feature type="domain" description="C2" evidence="13">
    <location>
        <begin position="430"/>
        <end position="547"/>
    </location>
</feature>
<keyword evidence="5" id="KW-0677">Repeat</keyword>
<dbReference type="InterPro" id="IPR052455">
    <property type="entry name" value="Tricalbin_domain"/>
</dbReference>
<dbReference type="Pfam" id="PF25669">
    <property type="entry name" value="SMP_MUG190-like"/>
    <property type="match status" value="2"/>
</dbReference>
<comment type="caution">
    <text evidence="15">The sequence shown here is derived from an EMBL/GenBank/DDBJ whole genome shotgun (WGS) entry which is preliminary data.</text>
</comment>
<evidence type="ECO:0000256" key="9">
    <source>
        <dbReference type="ARBA" id="ARBA00023121"/>
    </source>
</evidence>
<evidence type="ECO:0000313" key="15">
    <source>
        <dbReference type="EMBL" id="RUS30561.1"/>
    </source>
</evidence>
<feature type="region of interest" description="Disordered" evidence="11">
    <location>
        <begin position="76"/>
        <end position="111"/>
    </location>
</feature>
<keyword evidence="8" id="KW-0445">Lipid transport</keyword>
<evidence type="ECO:0000313" key="16">
    <source>
        <dbReference type="Proteomes" id="UP000274822"/>
    </source>
</evidence>
<evidence type="ECO:0000256" key="3">
    <source>
        <dbReference type="ARBA" id="ARBA00022553"/>
    </source>
</evidence>
<dbReference type="InterPro" id="IPR035892">
    <property type="entry name" value="C2_domain_sf"/>
</dbReference>
<accession>A0A433QLA7</accession>
<evidence type="ECO:0000256" key="5">
    <source>
        <dbReference type="ARBA" id="ARBA00022737"/>
    </source>
</evidence>
<evidence type="ECO:0000256" key="11">
    <source>
        <dbReference type="SAM" id="MobiDB-lite"/>
    </source>
</evidence>
<evidence type="ECO:0000259" key="13">
    <source>
        <dbReference type="PROSITE" id="PS50004"/>
    </source>
</evidence>
<feature type="domain" description="C2" evidence="13">
    <location>
        <begin position="1061"/>
        <end position="1180"/>
    </location>
</feature>
<dbReference type="Gene3D" id="2.60.40.150">
    <property type="entry name" value="C2 domain"/>
    <property type="match status" value="5"/>
</dbReference>
<dbReference type="GO" id="GO:0005789">
    <property type="term" value="C:endoplasmic reticulum membrane"/>
    <property type="evidence" value="ECO:0007669"/>
    <property type="project" value="UniProtKB-SubCell"/>
</dbReference>
<feature type="region of interest" description="Disordered" evidence="11">
    <location>
        <begin position="884"/>
        <end position="908"/>
    </location>
</feature>
<evidence type="ECO:0000256" key="1">
    <source>
        <dbReference type="ARBA" id="ARBA00004586"/>
    </source>
</evidence>
<dbReference type="InterPro" id="IPR037761">
    <property type="entry name" value="C2A_Tricalbin"/>
</dbReference>
<feature type="compositionally biased region" description="Polar residues" evidence="11">
    <location>
        <begin position="1299"/>
        <end position="1324"/>
    </location>
</feature>
<dbReference type="InterPro" id="IPR031468">
    <property type="entry name" value="SMP_LBD"/>
</dbReference>
<keyword evidence="7 12" id="KW-1133">Transmembrane helix</keyword>
<dbReference type="PROSITE" id="PS51847">
    <property type="entry name" value="SMP"/>
    <property type="match status" value="1"/>
</dbReference>
<dbReference type="InterPro" id="IPR037765">
    <property type="entry name" value="C2B_Tricalbin"/>
</dbReference>
<keyword evidence="2" id="KW-0813">Transport</keyword>
<dbReference type="CDD" id="cd00030">
    <property type="entry name" value="C2"/>
    <property type="match status" value="1"/>
</dbReference>
<dbReference type="EMBL" id="RBNJ01003748">
    <property type="protein sequence ID" value="RUS30561.1"/>
    <property type="molecule type" value="Genomic_DNA"/>
</dbReference>
<keyword evidence="4 12" id="KW-0812">Transmembrane</keyword>
<evidence type="ECO:0000256" key="2">
    <source>
        <dbReference type="ARBA" id="ARBA00022448"/>
    </source>
</evidence>
<dbReference type="CDD" id="cd04052">
    <property type="entry name" value="C2B_Tricalbin-like"/>
    <property type="match status" value="1"/>
</dbReference>
<dbReference type="GO" id="GO:0061817">
    <property type="term" value="P:endoplasmic reticulum-plasma membrane tethering"/>
    <property type="evidence" value="ECO:0007669"/>
    <property type="project" value="InterPro"/>
</dbReference>
<evidence type="ECO:0000256" key="6">
    <source>
        <dbReference type="ARBA" id="ARBA00022824"/>
    </source>
</evidence>
<dbReference type="Pfam" id="PF24920">
    <property type="entry name" value="C2_TCB1"/>
    <property type="match status" value="1"/>
</dbReference>
<feature type="domain" description="C2" evidence="13">
    <location>
        <begin position="715"/>
        <end position="832"/>
    </location>
</feature>
<protein>
    <submittedName>
        <fullName evidence="15">C2 domain-containing protein</fullName>
    </submittedName>
</protein>
<keyword evidence="6" id="KW-0256">Endoplasmic reticulum</keyword>
<keyword evidence="9" id="KW-0446">Lipid-binding</keyword>
<evidence type="ECO:0000256" key="10">
    <source>
        <dbReference type="ARBA" id="ARBA00023136"/>
    </source>
</evidence>
<dbReference type="PROSITE" id="PS50004">
    <property type="entry name" value="C2"/>
    <property type="match status" value="5"/>
</dbReference>
<dbReference type="PANTHER" id="PTHR46980:SF2">
    <property type="entry name" value="TRICALBIN-1-RELATED"/>
    <property type="match status" value="1"/>
</dbReference>
<feature type="domain" description="SMP-LTD" evidence="14">
    <location>
        <begin position="228"/>
        <end position="433"/>
    </location>
</feature>
<feature type="transmembrane region" description="Helical" evidence="12">
    <location>
        <begin position="175"/>
        <end position="201"/>
    </location>
</feature>
<gene>
    <name evidence="15" type="ORF">BC938DRAFT_479246</name>
</gene>
<feature type="region of interest" description="Disordered" evidence="11">
    <location>
        <begin position="1269"/>
        <end position="1352"/>
    </location>
</feature>
<dbReference type="InterPro" id="IPR056910">
    <property type="entry name" value="TCB1-3_C2"/>
</dbReference>
<evidence type="ECO:0000256" key="4">
    <source>
        <dbReference type="ARBA" id="ARBA00022692"/>
    </source>
</evidence>
<dbReference type="GO" id="GO:0006869">
    <property type="term" value="P:lipid transport"/>
    <property type="evidence" value="ECO:0007669"/>
    <property type="project" value="UniProtKB-KW"/>
</dbReference>
<organism evidence="15 16">
    <name type="scientific">Jimgerdemannia flammicorona</name>
    <dbReference type="NCBI Taxonomy" id="994334"/>
    <lineage>
        <taxon>Eukaryota</taxon>
        <taxon>Fungi</taxon>
        <taxon>Fungi incertae sedis</taxon>
        <taxon>Mucoromycota</taxon>
        <taxon>Mucoromycotina</taxon>
        <taxon>Endogonomycetes</taxon>
        <taxon>Endogonales</taxon>
        <taxon>Endogonaceae</taxon>
        <taxon>Jimgerdemannia</taxon>
    </lineage>
</organism>
<dbReference type="Proteomes" id="UP000274822">
    <property type="component" value="Unassembled WGS sequence"/>
</dbReference>
<keyword evidence="16" id="KW-1185">Reference proteome</keyword>
<feature type="domain" description="C2" evidence="13">
    <location>
        <begin position="577"/>
        <end position="692"/>
    </location>
</feature>
<evidence type="ECO:0000256" key="12">
    <source>
        <dbReference type="SAM" id="Phobius"/>
    </source>
</evidence>
<dbReference type="CDD" id="cd21678">
    <property type="entry name" value="SMP_TCB"/>
    <property type="match status" value="1"/>
</dbReference>
<dbReference type="InterPro" id="IPR000008">
    <property type="entry name" value="C2_dom"/>
</dbReference>
<feature type="domain" description="C2" evidence="13">
    <location>
        <begin position="1344"/>
        <end position="1461"/>
    </location>
</feature>
<keyword evidence="3" id="KW-0597">Phosphoprotein</keyword>
<evidence type="ECO:0000256" key="8">
    <source>
        <dbReference type="ARBA" id="ARBA00023055"/>
    </source>
</evidence>
<dbReference type="CDD" id="cd04044">
    <property type="entry name" value="C2A_Tricalbin-like"/>
    <property type="match status" value="1"/>
</dbReference>
<feature type="compositionally biased region" description="Low complexity" evidence="11">
    <location>
        <begin position="86"/>
        <end position="105"/>
    </location>
</feature>
<proteinExistence type="predicted"/>
<dbReference type="SMART" id="SM00239">
    <property type="entry name" value="C2"/>
    <property type="match status" value="6"/>
</dbReference>
<dbReference type="GO" id="GO:0008289">
    <property type="term" value="F:lipid binding"/>
    <property type="evidence" value="ECO:0007669"/>
    <property type="project" value="UniProtKB-KW"/>
</dbReference>
<keyword evidence="10 12" id="KW-0472">Membrane</keyword>
<dbReference type="SUPFAM" id="SSF49562">
    <property type="entry name" value="C2 domain (Calcium/lipid-binding domain, CaLB)"/>
    <property type="match status" value="5"/>
</dbReference>
<name>A0A433QLA7_9FUNG</name>
<evidence type="ECO:0000259" key="14">
    <source>
        <dbReference type="PROSITE" id="PS51847"/>
    </source>
</evidence>
<comment type="subcellular location">
    <subcellularLocation>
        <location evidence="1">Endoplasmic reticulum membrane</location>
    </subcellularLocation>
</comment>
<reference evidence="15 16" key="1">
    <citation type="journal article" date="2018" name="New Phytol.">
        <title>Phylogenomics of Endogonaceae and evolution of mycorrhizas within Mucoromycota.</title>
        <authorList>
            <person name="Chang Y."/>
            <person name="Desiro A."/>
            <person name="Na H."/>
            <person name="Sandor L."/>
            <person name="Lipzen A."/>
            <person name="Clum A."/>
            <person name="Barry K."/>
            <person name="Grigoriev I.V."/>
            <person name="Martin F.M."/>
            <person name="Stajich J.E."/>
            <person name="Smith M.E."/>
            <person name="Bonito G."/>
            <person name="Spatafora J.W."/>
        </authorList>
    </citation>
    <scope>NUCLEOTIDE SEQUENCE [LARGE SCALE GENOMIC DNA]</scope>
    <source>
        <strain evidence="15 16">AD002</strain>
    </source>
</reference>
<dbReference type="Pfam" id="PF00168">
    <property type="entry name" value="C2"/>
    <property type="match status" value="5"/>
</dbReference>